<accession>A0A429JYN0</accession>
<organism evidence="3 4">
    <name type="scientific">Acinetobacter lactucae</name>
    <dbReference type="NCBI Taxonomy" id="1785128"/>
    <lineage>
        <taxon>Bacteria</taxon>
        <taxon>Pseudomonadati</taxon>
        <taxon>Pseudomonadota</taxon>
        <taxon>Gammaproteobacteria</taxon>
        <taxon>Moraxellales</taxon>
        <taxon>Moraxellaceae</taxon>
        <taxon>Acinetobacter</taxon>
        <taxon>Acinetobacter calcoaceticus/baumannii complex</taxon>
    </lineage>
</organism>
<dbReference type="Pfam" id="PF07859">
    <property type="entry name" value="Abhydrolase_3"/>
    <property type="match status" value="1"/>
</dbReference>
<dbReference type="PANTHER" id="PTHR48081">
    <property type="entry name" value="AB HYDROLASE SUPERFAMILY PROTEIN C4A8.06C"/>
    <property type="match status" value="1"/>
</dbReference>
<dbReference type="SUPFAM" id="SSF53474">
    <property type="entry name" value="alpha/beta-Hydrolases"/>
    <property type="match status" value="1"/>
</dbReference>
<evidence type="ECO:0000259" key="2">
    <source>
        <dbReference type="Pfam" id="PF07859"/>
    </source>
</evidence>
<evidence type="ECO:0000313" key="4">
    <source>
        <dbReference type="Proteomes" id="UP000276905"/>
    </source>
</evidence>
<dbReference type="EMBL" id="RFES01000007">
    <property type="protein sequence ID" value="RSO56320.1"/>
    <property type="molecule type" value="Genomic_DNA"/>
</dbReference>
<dbReference type="RefSeq" id="WP_125699165.1">
    <property type="nucleotide sequence ID" value="NZ_RFES01000007.1"/>
</dbReference>
<sequence>MPLLVEIENWLKSRPTTQGANSLQALREQVNKDIIDQQGIEQDASYQQSFHVAVSDGAEIEVRVYIPYSLENAEQRPALVFAHGGGWCLGSLDAWDRSCRLLAETTQIVVFSVDYRLAPEFKFPTPLNDFFTAFRYIYENASQFGINQNHIAVGGDSAGANIAAATCLMAKQHPEIKVSHQLLFYPALDATMSSKSYHQYAEGYGLEASTMVYCWDQYVQDENEKQNELISPLLAQSLDGLPDATIFVCEYDPVRDDGERYAQKLWDVGIQLNFHLLDGMIHGAIHMLAISPEKVKSIYSKIHM</sequence>
<dbReference type="GO" id="GO:0016787">
    <property type="term" value="F:hydrolase activity"/>
    <property type="evidence" value="ECO:0007669"/>
    <property type="project" value="UniProtKB-KW"/>
</dbReference>
<reference evidence="3 4" key="1">
    <citation type="submission" date="2018-10" db="EMBL/GenBank/DDBJ databases">
        <title>GWAS and RNA-Seq identify cryptic mechanisms of antimicrobial resistance in Acinetobacter baumannii.</title>
        <authorList>
            <person name="Sahl J.W."/>
        </authorList>
    </citation>
    <scope>NUCLEOTIDE SEQUENCE [LARGE SCALE GENOMIC DNA]</scope>
    <source>
        <strain evidence="3 4">TG41018</strain>
    </source>
</reference>
<keyword evidence="1 3" id="KW-0378">Hydrolase</keyword>
<dbReference type="InterPro" id="IPR050300">
    <property type="entry name" value="GDXG_lipolytic_enzyme"/>
</dbReference>
<gene>
    <name evidence="3" type="ORF">EA756_11520</name>
</gene>
<proteinExistence type="predicted"/>
<dbReference type="InterPro" id="IPR013094">
    <property type="entry name" value="AB_hydrolase_3"/>
</dbReference>
<evidence type="ECO:0000313" key="3">
    <source>
        <dbReference type="EMBL" id="RSO56320.1"/>
    </source>
</evidence>
<evidence type="ECO:0000256" key="1">
    <source>
        <dbReference type="ARBA" id="ARBA00022801"/>
    </source>
</evidence>
<comment type="caution">
    <text evidence="3">The sequence shown here is derived from an EMBL/GenBank/DDBJ whole genome shotgun (WGS) entry which is preliminary data.</text>
</comment>
<dbReference type="PANTHER" id="PTHR48081:SF8">
    <property type="entry name" value="ALPHA_BETA HYDROLASE FOLD-3 DOMAIN-CONTAINING PROTEIN-RELATED"/>
    <property type="match status" value="1"/>
</dbReference>
<dbReference type="AlphaFoldDB" id="A0A429JYN0"/>
<dbReference type="Proteomes" id="UP000276905">
    <property type="component" value="Unassembled WGS sequence"/>
</dbReference>
<dbReference type="InterPro" id="IPR029058">
    <property type="entry name" value="AB_hydrolase_fold"/>
</dbReference>
<protein>
    <submittedName>
        <fullName evidence="3">Alpha/beta hydrolase</fullName>
    </submittedName>
</protein>
<dbReference type="Gene3D" id="3.40.50.1820">
    <property type="entry name" value="alpha/beta hydrolase"/>
    <property type="match status" value="1"/>
</dbReference>
<feature type="domain" description="Alpha/beta hydrolase fold-3" evidence="2">
    <location>
        <begin position="79"/>
        <end position="284"/>
    </location>
</feature>
<name>A0A429JYN0_9GAMM</name>